<dbReference type="Pfam" id="PF04107">
    <property type="entry name" value="GCS2"/>
    <property type="match status" value="1"/>
</dbReference>
<name>A0AA91DAX3_9GAMM</name>
<dbReference type="InterPro" id="IPR050141">
    <property type="entry name" value="GCL_type2/YbdK_subfam"/>
</dbReference>
<comment type="caution">
    <text evidence="1">The sequence shown here is derived from an EMBL/GenBank/DDBJ whole genome shotgun (WGS) entry which is preliminary data.</text>
</comment>
<dbReference type="GO" id="GO:0016879">
    <property type="term" value="F:ligase activity, forming carbon-nitrogen bonds"/>
    <property type="evidence" value="ECO:0007669"/>
    <property type="project" value="UniProtKB-ARBA"/>
</dbReference>
<evidence type="ECO:0000313" key="2">
    <source>
        <dbReference type="Proteomes" id="UP000077734"/>
    </source>
</evidence>
<dbReference type="InterPro" id="IPR014746">
    <property type="entry name" value="Gln_synth/guanido_kin_cat_dom"/>
</dbReference>
<dbReference type="EMBL" id="LUUL01000102">
    <property type="protein sequence ID" value="OAI23447.1"/>
    <property type="molecule type" value="Genomic_DNA"/>
</dbReference>
<keyword evidence="1" id="KW-0436">Ligase</keyword>
<reference evidence="1 2" key="1">
    <citation type="submission" date="2016-03" db="EMBL/GenBank/DDBJ databases">
        <authorList>
            <person name="Heylen K."/>
            <person name="De Vos P."/>
            <person name="Vekeman B."/>
        </authorList>
    </citation>
    <scope>NUCLEOTIDE SEQUENCE [LARGE SCALE GENOMIC DNA]</scope>
    <source>
        <strain evidence="1 2">R-49807</strain>
    </source>
</reference>
<dbReference type="Gene3D" id="3.30.590.20">
    <property type="match status" value="1"/>
</dbReference>
<dbReference type="PANTHER" id="PTHR36510">
    <property type="entry name" value="GLUTAMATE--CYSTEINE LIGASE 2-RELATED"/>
    <property type="match status" value="1"/>
</dbReference>
<dbReference type="InterPro" id="IPR006336">
    <property type="entry name" value="GCS2"/>
</dbReference>
<dbReference type="InterPro" id="IPR016602">
    <property type="entry name" value="UCP012666"/>
</dbReference>
<protein>
    <submittedName>
        <fullName evidence="1">Glutamate--cysteine ligase</fullName>
    </submittedName>
</protein>
<gene>
    <name evidence="1" type="ORF">A1356_01440</name>
</gene>
<dbReference type="PIRSF" id="PIRSF012666">
    <property type="entry name" value="UCP012666"/>
    <property type="match status" value="1"/>
</dbReference>
<dbReference type="PANTHER" id="PTHR36510:SF3">
    <property type="entry name" value="CONSERVED PROTEIN"/>
    <property type="match status" value="1"/>
</dbReference>
<organism evidence="1 2">
    <name type="scientific">Methylomonas koyamae</name>
    <dbReference type="NCBI Taxonomy" id="702114"/>
    <lineage>
        <taxon>Bacteria</taxon>
        <taxon>Pseudomonadati</taxon>
        <taxon>Pseudomonadota</taxon>
        <taxon>Gammaproteobacteria</taxon>
        <taxon>Methylococcales</taxon>
        <taxon>Methylococcaceae</taxon>
        <taxon>Methylomonas</taxon>
    </lineage>
</organism>
<dbReference type="SUPFAM" id="SSF55931">
    <property type="entry name" value="Glutamine synthetase/guanido kinase"/>
    <property type="match status" value="1"/>
</dbReference>
<evidence type="ECO:0000313" key="1">
    <source>
        <dbReference type="EMBL" id="OAI23447.1"/>
    </source>
</evidence>
<proteinExistence type="predicted"/>
<dbReference type="RefSeq" id="WP_064028893.1">
    <property type="nucleotide sequence ID" value="NZ_LUUL01000102.1"/>
</dbReference>
<sequence>MGQEIRAATYQEADFQRFCQRLQAETELLGRLVAAKACSEAEPVAGFEIEAWLLDAQMRPAPANQAFLQSFGQPLAGPELAKFNIELNTPPQPLTGAAFATLHKQLQQTWHDAVRHARQMDLNLLAIGTLPTLEQGDLHLGNMSDMNRYRALNQQILQNRSRPICLDICGHEHLKLEHRDVMLEAATTSFQLHIQCPLSQAHHIYNASIIASAAMVAVAANAPYLFGKDLWAESRIPMFEQAIAAGGYSGAADGPLHRVSFGSDYARHSIQECFIENLQHFPVLLPEPFDDAAEAFRYLRLHNGTIWRWNRPLVGFDADGTPHIRIEHRTPAAGPTLIDMLANAAFFYGLVKNLADERAEGGALLPFAQAKDNFYQAARHGLDCHVVWFGNRKQRLANLIEQELLPRAGLGLDALGIRNRDALDYLGIVRRRVASRQTGSQWQRRFIEAHPGQFGEMTRQYLQRQLGGEPVSSWGI</sequence>
<dbReference type="AlphaFoldDB" id="A0AA91DAX3"/>
<accession>A0AA91DAX3</accession>
<dbReference type="Proteomes" id="UP000077734">
    <property type="component" value="Unassembled WGS sequence"/>
</dbReference>
<keyword evidence="2" id="KW-1185">Reference proteome</keyword>